<evidence type="ECO:0000313" key="3">
    <source>
        <dbReference type="Proteomes" id="UP001057375"/>
    </source>
</evidence>
<reference evidence="2" key="1">
    <citation type="submission" date="2022-03" db="EMBL/GenBank/DDBJ databases">
        <title>Draft genome sequence of Aduncisulcus paluster, a free-living microaerophilic Fornicata.</title>
        <authorList>
            <person name="Yuyama I."/>
            <person name="Kume K."/>
            <person name="Tamura T."/>
            <person name="Inagaki Y."/>
            <person name="Hashimoto T."/>
        </authorList>
    </citation>
    <scope>NUCLEOTIDE SEQUENCE</scope>
    <source>
        <strain evidence="2">NY0171</strain>
    </source>
</reference>
<evidence type="ECO:0000313" key="2">
    <source>
        <dbReference type="EMBL" id="GKT17557.1"/>
    </source>
</evidence>
<keyword evidence="1" id="KW-0472">Membrane</keyword>
<dbReference type="EMBL" id="BQXS01011860">
    <property type="protein sequence ID" value="GKT17557.1"/>
    <property type="molecule type" value="Genomic_DNA"/>
</dbReference>
<protein>
    <submittedName>
        <fullName evidence="2">Uncharacterized protein</fullName>
    </submittedName>
</protein>
<accession>A0ABQ5JUF6</accession>
<dbReference type="InterPro" id="IPR046350">
    <property type="entry name" value="Cystatin_sf"/>
</dbReference>
<proteinExistence type="predicted"/>
<name>A0ABQ5JUF6_9EUKA</name>
<keyword evidence="1" id="KW-0812">Transmembrane</keyword>
<evidence type="ECO:0000256" key="1">
    <source>
        <dbReference type="SAM" id="Phobius"/>
    </source>
</evidence>
<dbReference type="Proteomes" id="UP001057375">
    <property type="component" value="Unassembled WGS sequence"/>
</dbReference>
<comment type="caution">
    <text evidence="2">The sequence shown here is derived from an EMBL/GenBank/DDBJ whole genome shotgun (WGS) entry which is preliminary data.</text>
</comment>
<keyword evidence="3" id="KW-1185">Reference proteome</keyword>
<dbReference type="SUPFAM" id="SSF54403">
    <property type="entry name" value="Cystatin/monellin"/>
    <property type="match status" value="1"/>
</dbReference>
<keyword evidence="1" id="KW-1133">Transmembrane helix</keyword>
<feature type="transmembrane region" description="Helical" evidence="1">
    <location>
        <begin position="62"/>
        <end position="81"/>
    </location>
</feature>
<gene>
    <name evidence="2" type="ORF">ADUPG1_011127</name>
</gene>
<sequence>MRRYNSVGGKTGYFQSVVRYDRSSQVFHVPVFAYNNNTFFLYNHLLIEIRIMKLNVSQRGHFVPILLCVSFVICMQMIVSVSSMKLGGWSEYSDCSMEPRAGELGEKIQEQFNEHLEDEGKHIISITPLQWKTQVVRGIKYKIITNVEHADGTHGRIEFGVYADIDGSVRLFEIDGQPFRPIMKPDIL</sequence>
<organism evidence="2 3">
    <name type="scientific">Aduncisulcus paluster</name>
    <dbReference type="NCBI Taxonomy" id="2918883"/>
    <lineage>
        <taxon>Eukaryota</taxon>
        <taxon>Metamonada</taxon>
        <taxon>Carpediemonas-like organisms</taxon>
        <taxon>Aduncisulcus</taxon>
    </lineage>
</organism>
<dbReference type="Gene3D" id="3.10.450.10">
    <property type="match status" value="1"/>
</dbReference>